<evidence type="ECO:0000313" key="4">
    <source>
        <dbReference type="Proteomes" id="UP000031643"/>
    </source>
</evidence>
<dbReference type="InterPro" id="IPR006311">
    <property type="entry name" value="TAT_signal"/>
</dbReference>
<dbReference type="InterPro" id="IPR022444">
    <property type="entry name" value="Cofactor-bd_rpt"/>
</dbReference>
<name>A0A0A8K556_9HYPH</name>
<gene>
    <name evidence="3" type="ORF">GL4_2606</name>
</gene>
<evidence type="ECO:0000256" key="1">
    <source>
        <dbReference type="ARBA" id="ARBA00022737"/>
    </source>
</evidence>
<dbReference type="KEGG" id="mcg:GL4_2606"/>
<dbReference type="PANTHER" id="PTHR22990:SF15">
    <property type="entry name" value="F-BOX ONLY PROTEIN 10"/>
    <property type="match status" value="1"/>
</dbReference>
<dbReference type="HOGENOM" id="CLU_032301_0_0_5"/>
<evidence type="ECO:0000259" key="2">
    <source>
        <dbReference type="Pfam" id="PF13229"/>
    </source>
</evidence>
<dbReference type="Gene3D" id="2.160.20.10">
    <property type="entry name" value="Single-stranded right-handed beta-helix, Pectin lyase-like"/>
    <property type="match status" value="1"/>
</dbReference>
<feature type="domain" description="Right handed beta helix" evidence="2">
    <location>
        <begin position="149"/>
        <end position="221"/>
    </location>
</feature>
<dbReference type="InterPro" id="IPR022388">
    <property type="entry name" value="CHP03808"/>
</dbReference>
<dbReference type="SMART" id="SM00710">
    <property type="entry name" value="PbH1"/>
    <property type="match status" value="9"/>
</dbReference>
<dbReference type="InterPro" id="IPR006626">
    <property type="entry name" value="PbH1"/>
</dbReference>
<dbReference type="SUPFAM" id="SSF51126">
    <property type="entry name" value="Pectin lyase-like"/>
    <property type="match status" value="1"/>
</dbReference>
<proteinExistence type="predicted"/>
<dbReference type="RefSeq" id="WP_052464482.1">
    <property type="nucleotide sequence ID" value="NZ_AP014648.1"/>
</dbReference>
<accession>A0A0A8K556</accession>
<dbReference type="NCBIfam" id="TIGR03807">
    <property type="entry name" value="RR_fam_repeat"/>
    <property type="match status" value="2"/>
</dbReference>
<dbReference type="InterPro" id="IPR039448">
    <property type="entry name" value="Beta_helix"/>
</dbReference>
<keyword evidence="4" id="KW-1185">Reference proteome</keyword>
<dbReference type="OrthoDB" id="9788772at2"/>
<dbReference type="InterPro" id="IPR012334">
    <property type="entry name" value="Pectin_lyas_fold"/>
</dbReference>
<feature type="domain" description="Right handed beta helix" evidence="2">
    <location>
        <begin position="223"/>
        <end position="392"/>
    </location>
</feature>
<dbReference type="InterPro" id="IPR051550">
    <property type="entry name" value="SCF-Subunits/Alg-Epimerases"/>
</dbReference>
<organism evidence="3 4">
    <name type="scientific">Methyloceanibacter caenitepidi</name>
    <dbReference type="NCBI Taxonomy" id="1384459"/>
    <lineage>
        <taxon>Bacteria</taxon>
        <taxon>Pseudomonadati</taxon>
        <taxon>Pseudomonadota</taxon>
        <taxon>Alphaproteobacteria</taxon>
        <taxon>Hyphomicrobiales</taxon>
        <taxon>Hyphomicrobiaceae</taxon>
        <taxon>Methyloceanibacter</taxon>
    </lineage>
</organism>
<dbReference type="EMBL" id="AP014648">
    <property type="protein sequence ID" value="BAQ18040.1"/>
    <property type="molecule type" value="Genomic_DNA"/>
</dbReference>
<dbReference type="AlphaFoldDB" id="A0A0A8K556"/>
<protein>
    <recommendedName>
        <fullName evidence="2">Right handed beta helix domain-containing protein</fullName>
    </recommendedName>
</protein>
<keyword evidence="1" id="KW-0677">Repeat</keyword>
<dbReference type="Pfam" id="PF13229">
    <property type="entry name" value="Beta_helix"/>
    <property type="match status" value="2"/>
</dbReference>
<dbReference type="Proteomes" id="UP000031643">
    <property type="component" value="Chromosome"/>
</dbReference>
<dbReference type="InterPro" id="IPR011050">
    <property type="entry name" value="Pectin_lyase_fold/virulence"/>
</dbReference>
<dbReference type="STRING" id="1384459.GL4_2606"/>
<evidence type="ECO:0000313" key="3">
    <source>
        <dbReference type="EMBL" id="BAQ18040.1"/>
    </source>
</evidence>
<dbReference type="PANTHER" id="PTHR22990">
    <property type="entry name" value="F-BOX ONLY PROTEIN"/>
    <property type="match status" value="1"/>
</dbReference>
<dbReference type="PROSITE" id="PS51318">
    <property type="entry name" value="TAT"/>
    <property type="match status" value="1"/>
</dbReference>
<dbReference type="NCBIfam" id="TIGR03808">
    <property type="entry name" value="RR_plus_rpt_1"/>
    <property type="match status" value="1"/>
</dbReference>
<sequence length="458" mass="46093">MTKSGKPAAPGGAPQIGRRDALLAGLGTGVGAGLGMMGPHTALAFDGTSSRGIVPAGGAVSQTATLQQALNEAAANGEPLFLPAGTYKTGTLTLKAGTHVQGVPGRTILKSDGVPIFVVEDADNVRLSGLVLDGGGAPLADDGALMTATGATALDVSACRFLNSGAGGMTLRKSSGRISNCTFGNITSAALFSEDAGGLEISSNHIHDCGDNGILVWRSEKGEDGTLVTDNRIERIAAKSGGSGQNGNGVNVFRAGSVLVTQNRISDCAYSAIRSNAGSNCQMVANSCSRLGEVALYAEFGFEGALIANNIVDTAATGISVTNFNEGGRLAVVQGNIVRNLFFRKTGEARGSGIAVEADTTVTANVVEGAPAYGIIVGWGDYMRDVTVTGNVVRKSHIGIGVAASAGAGAALITDNLIDGAQDGAIRAMKGPTPIGPDLALESGVAYPNLAVYSNVAR</sequence>
<reference evidence="3 4" key="1">
    <citation type="submission" date="2014-09" db="EMBL/GenBank/DDBJ databases">
        <title>Genome sequencing of Methyloceanibacter caenitepidi Gela4.</title>
        <authorList>
            <person name="Takeuchi M."/>
            <person name="Susumu S."/>
            <person name="Kamagata Y."/>
            <person name="Oshima K."/>
            <person name="Hattori M."/>
            <person name="Iwasaki W."/>
        </authorList>
    </citation>
    <scope>NUCLEOTIDE SEQUENCE [LARGE SCALE GENOMIC DNA]</scope>
    <source>
        <strain evidence="3 4">Gela4</strain>
    </source>
</reference>